<dbReference type="PROSITE" id="PS51352">
    <property type="entry name" value="THIOREDOXIN_2"/>
    <property type="match status" value="1"/>
</dbReference>
<feature type="domain" description="Thioredoxin" evidence="8">
    <location>
        <begin position="1"/>
        <end position="157"/>
    </location>
</feature>
<gene>
    <name evidence="9" type="primary">bsaA</name>
    <name evidence="9" type="ORF">AKA01nite_14590</name>
</gene>
<feature type="active site" evidence="6">
    <location>
        <position position="36"/>
    </location>
</feature>
<dbReference type="PANTHER" id="PTHR11592">
    <property type="entry name" value="GLUTATHIONE PEROXIDASE"/>
    <property type="match status" value="1"/>
</dbReference>
<dbReference type="PROSITE" id="PS00460">
    <property type="entry name" value="GLUTATHIONE_PEROXID_1"/>
    <property type="match status" value="1"/>
</dbReference>
<dbReference type="PIRSF" id="PIRSF000303">
    <property type="entry name" value="Glutathion_perox"/>
    <property type="match status" value="1"/>
</dbReference>
<keyword evidence="4 7" id="KW-0560">Oxidoreductase</keyword>
<dbReference type="InterPro" id="IPR029759">
    <property type="entry name" value="GPX_AS"/>
</dbReference>
<evidence type="ECO:0000259" key="8">
    <source>
        <dbReference type="PROSITE" id="PS51352"/>
    </source>
</evidence>
<dbReference type="Proteomes" id="UP000321662">
    <property type="component" value="Unassembled WGS sequence"/>
</dbReference>
<dbReference type="InterPro" id="IPR000889">
    <property type="entry name" value="Glutathione_peroxidase"/>
</dbReference>
<dbReference type="PROSITE" id="PS51355">
    <property type="entry name" value="GLUTATHIONE_PEROXID_3"/>
    <property type="match status" value="1"/>
</dbReference>
<evidence type="ECO:0000313" key="9">
    <source>
        <dbReference type="EMBL" id="GEK91837.1"/>
    </source>
</evidence>
<keyword evidence="10" id="KW-1185">Reference proteome</keyword>
<dbReference type="PRINTS" id="PR01011">
    <property type="entry name" value="GLUTPROXDASE"/>
</dbReference>
<dbReference type="Gene3D" id="3.40.30.10">
    <property type="entry name" value="Glutaredoxin"/>
    <property type="match status" value="1"/>
</dbReference>
<dbReference type="FunFam" id="3.40.30.10:FF:000010">
    <property type="entry name" value="Glutathione peroxidase"/>
    <property type="match status" value="1"/>
</dbReference>
<dbReference type="AlphaFoldDB" id="A0A511B1Z3"/>
<evidence type="ECO:0000256" key="2">
    <source>
        <dbReference type="ARBA" id="ARBA00006926"/>
    </source>
</evidence>
<evidence type="ECO:0000256" key="1">
    <source>
        <dbReference type="ARBA" id="ARBA00000217"/>
    </source>
</evidence>
<accession>A0A511B1Z3</accession>
<reference evidence="9 10" key="1">
    <citation type="submission" date="2019-07" db="EMBL/GenBank/DDBJ databases">
        <title>Whole genome shotgun sequence of Alkalibacterium kapii NBRC 103247.</title>
        <authorList>
            <person name="Hosoyama A."/>
            <person name="Uohara A."/>
            <person name="Ohji S."/>
            <person name="Ichikawa N."/>
        </authorList>
    </citation>
    <scope>NUCLEOTIDE SEQUENCE [LARGE SCALE GENOMIC DNA]</scope>
    <source>
        <strain evidence="9 10">NBRC 103247</strain>
    </source>
</reference>
<evidence type="ECO:0000256" key="6">
    <source>
        <dbReference type="PIRSR" id="PIRSR000303-1"/>
    </source>
</evidence>
<dbReference type="InterPro" id="IPR036249">
    <property type="entry name" value="Thioredoxin-like_sf"/>
</dbReference>
<evidence type="ECO:0000256" key="5">
    <source>
        <dbReference type="ARBA" id="ARBA00069346"/>
    </source>
</evidence>
<dbReference type="OrthoDB" id="9789406at2"/>
<evidence type="ECO:0000313" key="10">
    <source>
        <dbReference type="Proteomes" id="UP000321662"/>
    </source>
</evidence>
<protein>
    <recommendedName>
        <fullName evidence="5 7">Glutathione peroxidase</fullName>
    </recommendedName>
</protein>
<dbReference type="EMBL" id="BJUY01000020">
    <property type="protein sequence ID" value="GEK91837.1"/>
    <property type="molecule type" value="Genomic_DNA"/>
</dbReference>
<proteinExistence type="inferred from homology"/>
<dbReference type="PANTHER" id="PTHR11592:SF78">
    <property type="entry name" value="GLUTATHIONE PEROXIDASE"/>
    <property type="match status" value="1"/>
</dbReference>
<dbReference type="GO" id="GO:0004602">
    <property type="term" value="F:glutathione peroxidase activity"/>
    <property type="evidence" value="ECO:0007669"/>
    <property type="project" value="UniProtKB-EC"/>
</dbReference>
<name>A0A511B1Z3_9LACT</name>
<comment type="similarity">
    <text evidence="2 7">Belongs to the glutathione peroxidase family.</text>
</comment>
<dbReference type="InterPro" id="IPR013766">
    <property type="entry name" value="Thioredoxin_domain"/>
</dbReference>
<sequence>MTTAYDFVVKTPTGEDFKLNQYKGRSLLIVNTASHCGFAPQFEGLQKLYEQYNDDVVVLGFPCDQFKGQEFDDINQTMEYCQVNYNVSFPMFAKIDVNGENAHPLYKYLKEQQKGLLMDKIKWNFTKFLVDKNGQVVKRYAPTTKPEDIEKDIVAIL</sequence>
<dbReference type="Pfam" id="PF00255">
    <property type="entry name" value="GSHPx"/>
    <property type="match status" value="1"/>
</dbReference>
<dbReference type="SUPFAM" id="SSF52833">
    <property type="entry name" value="Thioredoxin-like"/>
    <property type="match status" value="1"/>
</dbReference>
<dbReference type="CDD" id="cd00340">
    <property type="entry name" value="GSH_Peroxidase"/>
    <property type="match status" value="1"/>
</dbReference>
<dbReference type="RefSeq" id="WP_146924650.1">
    <property type="nucleotide sequence ID" value="NZ_BJUY01000020.1"/>
</dbReference>
<evidence type="ECO:0000256" key="3">
    <source>
        <dbReference type="ARBA" id="ARBA00022559"/>
    </source>
</evidence>
<evidence type="ECO:0000256" key="7">
    <source>
        <dbReference type="RuleBase" id="RU000499"/>
    </source>
</evidence>
<keyword evidence="3 7" id="KW-0575">Peroxidase</keyword>
<dbReference type="GO" id="GO:0034599">
    <property type="term" value="P:cellular response to oxidative stress"/>
    <property type="evidence" value="ECO:0007669"/>
    <property type="project" value="TreeGrafter"/>
</dbReference>
<evidence type="ECO:0000256" key="4">
    <source>
        <dbReference type="ARBA" id="ARBA00023002"/>
    </source>
</evidence>
<organism evidence="9 10">
    <name type="scientific">Alkalibacterium kapii</name>
    <dbReference type="NCBI Taxonomy" id="426704"/>
    <lineage>
        <taxon>Bacteria</taxon>
        <taxon>Bacillati</taxon>
        <taxon>Bacillota</taxon>
        <taxon>Bacilli</taxon>
        <taxon>Lactobacillales</taxon>
        <taxon>Carnobacteriaceae</taxon>
        <taxon>Alkalibacterium</taxon>
    </lineage>
</organism>
<comment type="catalytic activity">
    <reaction evidence="1">
        <text>2 glutathione + H2O2 = glutathione disulfide + 2 H2O</text>
        <dbReference type="Rhea" id="RHEA:16833"/>
        <dbReference type="ChEBI" id="CHEBI:15377"/>
        <dbReference type="ChEBI" id="CHEBI:16240"/>
        <dbReference type="ChEBI" id="CHEBI:57925"/>
        <dbReference type="ChEBI" id="CHEBI:58297"/>
        <dbReference type="EC" id="1.11.1.9"/>
    </reaction>
</comment>
<comment type="caution">
    <text evidence="9">The sequence shown here is derived from an EMBL/GenBank/DDBJ whole genome shotgun (WGS) entry which is preliminary data.</text>
</comment>